<dbReference type="PANTHER" id="PTHR21139">
    <property type="entry name" value="TRIOSEPHOSPHATE ISOMERASE"/>
    <property type="match status" value="1"/>
</dbReference>
<feature type="binding site" evidence="8">
    <location>
        <begin position="9"/>
        <end position="11"/>
    </location>
    <ligand>
        <name>substrate</name>
    </ligand>
</feature>
<feature type="binding site" evidence="8">
    <location>
        <begin position="217"/>
        <end position="218"/>
    </location>
    <ligand>
        <name>substrate</name>
    </ligand>
</feature>
<feature type="binding site" evidence="8">
    <location>
        <position position="196"/>
    </location>
    <ligand>
        <name>substrate</name>
    </ligand>
</feature>
<evidence type="ECO:0000256" key="7">
    <source>
        <dbReference type="ARBA" id="ARBA00023235"/>
    </source>
</evidence>
<dbReference type="NCBIfam" id="TIGR00419">
    <property type="entry name" value="tim"/>
    <property type="match status" value="1"/>
</dbReference>
<name>A0A1H3RSJ9_9RHOB</name>
<comment type="pathway">
    <text evidence="8 9">Carbohydrate biosynthesis; gluconeogenesis.</text>
</comment>
<dbReference type="PROSITE" id="PS51440">
    <property type="entry name" value="TIM_2"/>
    <property type="match status" value="1"/>
</dbReference>
<dbReference type="HAMAP" id="MF_00147_B">
    <property type="entry name" value="TIM_B"/>
    <property type="match status" value="1"/>
</dbReference>
<evidence type="ECO:0000256" key="6">
    <source>
        <dbReference type="ARBA" id="ARBA00023152"/>
    </source>
</evidence>
<keyword evidence="6 8" id="KW-0324">Glycolysis</keyword>
<evidence type="ECO:0000313" key="11">
    <source>
        <dbReference type="Proteomes" id="UP000198914"/>
    </source>
</evidence>
<dbReference type="GO" id="GO:0019563">
    <property type="term" value="P:glycerol catabolic process"/>
    <property type="evidence" value="ECO:0007669"/>
    <property type="project" value="TreeGrafter"/>
</dbReference>
<keyword evidence="7 8" id="KW-0413">Isomerase</keyword>
<comment type="catalytic activity">
    <reaction evidence="8 9">
        <text>D-glyceraldehyde 3-phosphate = dihydroxyacetone phosphate</text>
        <dbReference type="Rhea" id="RHEA:18585"/>
        <dbReference type="ChEBI" id="CHEBI:57642"/>
        <dbReference type="ChEBI" id="CHEBI:59776"/>
        <dbReference type="EC" id="5.3.1.1"/>
    </reaction>
</comment>
<dbReference type="Pfam" id="PF00121">
    <property type="entry name" value="TIM"/>
    <property type="match status" value="1"/>
</dbReference>
<dbReference type="EMBL" id="FNPX01000009">
    <property type="protein sequence ID" value="SDZ28697.1"/>
    <property type="molecule type" value="Genomic_DNA"/>
</dbReference>
<evidence type="ECO:0000256" key="8">
    <source>
        <dbReference type="HAMAP-Rule" id="MF_00147"/>
    </source>
</evidence>
<dbReference type="PANTHER" id="PTHR21139:SF42">
    <property type="entry name" value="TRIOSEPHOSPHATE ISOMERASE"/>
    <property type="match status" value="1"/>
</dbReference>
<dbReference type="GO" id="GO:0006094">
    <property type="term" value="P:gluconeogenesis"/>
    <property type="evidence" value="ECO:0007669"/>
    <property type="project" value="UniProtKB-UniRule"/>
</dbReference>
<dbReference type="GO" id="GO:0006096">
    <property type="term" value="P:glycolytic process"/>
    <property type="evidence" value="ECO:0007669"/>
    <property type="project" value="UniProtKB-UniRule"/>
</dbReference>
<comment type="pathway">
    <text evidence="2">Carbohydrate metabolism; erythritol degradation.</text>
</comment>
<evidence type="ECO:0000256" key="2">
    <source>
        <dbReference type="ARBA" id="ARBA00004939"/>
    </source>
</evidence>
<dbReference type="InterPro" id="IPR020861">
    <property type="entry name" value="Triosephosphate_isomerase_AS"/>
</dbReference>
<dbReference type="GO" id="GO:0046166">
    <property type="term" value="P:glyceraldehyde-3-phosphate biosynthetic process"/>
    <property type="evidence" value="ECO:0007669"/>
    <property type="project" value="TreeGrafter"/>
</dbReference>
<feature type="binding site" evidence="8">
    <location>
        <position position="164"/>
    </location>
    <ligand>
        <name>substrate</name>
    </ligand>
</feature>
<accession>A0A1H3RSJ9</accession>
<feature type="active site" description="Electrophile" evidence="8">
    <location>
        <position position="88"/>
    </location>
</feature>
<dbReference type="STRING" id="1244108.SAMN05444004_109112"/>
<comment type="function">
    <text evidence="8">Involved in the gluconeogenesis. Catalyzes stereospecifically the conversion of dihydroxyacetone phosphate (DHAP) to D-glyceraldehyde-3-phosphate (G3P).</text>
</comment>
<dbReference type="AlphaFoldDB" id="A0A1H3RSJ9"/>
<evidence type="ECO:0000256" key="4">
    <source>
        <dbReference type="ARBA" id="ARBA00022432"/>
    </source>
</evidence>
<dbReference type="Gene3D" id="3.20.20.70">
    <property type="entry name" value="Aldolase class I"/>
    <property type="match status" value="1"/>
</dbReference>
<comment type="catalytic activity">
    <reaction evidence="1">
        <text>L-erythrulose 1-phosphate = D-erythrulose 4-phosphate</text>
        <dbReference type="Rhea" id="RHEA:49588"/>
        <dbReference type="ChEBI" id="CHEBI:58002"/>
        <dbReference type="ChEBI" id="CHEBI:90796"/>
        <dbReference type="EC" id="5.3.1.33"/>
    </reaction>
</comment>
<dbReference type="EC" id="5.3.1.1" evidence="8 9"/>
<keyword evidence="4 8" id="KW-0312">Gluconeogenesis</keyword>
<evidence type="ECO:0000256" key="1">
    <source>
        <dbReference type="ARBA" id="ARBA00000148"/>
    </source>
</evidence>
<dbReference type="InterPro" id="IPR022896">
    <property type="entry name" value="TrioseP_Isoase_bac/euk"/>
</dbReference>
<organism evidence="10 11">
    <name type="scientific">Jannaschia faecimaris</name>
    <dbReference type="NCBI Taxonomy" id="1244108"/>
    <lineage>
        <taxon>Bacteria</taxon>
        <taxon>Pseudomonadati</taxon>
        <taxon>Pseudomonadota</taxon>
        <taxon>Alphaproteobacteria</taxon>
        <taxon>Rhodobacterales</taxon>
        <taxon>Roseobacteraceae</taxon>
        <taxon>Jannaschia</taxon>
    </lineage>
</organism>
<reference evidence="11" key="1">
    <citation type="submission" date="2016-10" db="EMBL/GenBank/DDBJ databases">
        <authorList>
            <person name="Varghese N."/>
            <person name="Submissions S."/>
        </authorList>
    </citation>
    <scope>NUCLEOTIDE SEQUENCE [LARGE SCALE GENOMIC DNA]</scope>
    <source>
        <strain evidence="11">DSM 100420</strain>
    </source>
</reference>
<evidence type="ECO:0000256" key="3">
    <source>
        <dbReference type="ARBA" id="ARBA00007422"/>
    </source>
</evidence>
<proteinExistence type="inferred from homology"/>
<dbReference type="Proteomes" id="UP000198914">
    <property type="component" value="Unassembled WGS sequence"/>
</dbReference>
<evidence type="ECO:0000256" key="9">
    <source>
        <dbReference type="RuleBase" id="RU363013"/>
    </source>
</evidence>
<keyword evidence="11" id="KW-1185">Reference proteome</keyword>
<dbReference type="InterPro" id="IPR000652">
    <property type="entry name" value="Triosephosphate_isomerase"/>
</dbReference>
<sequence length="236" mass="23653">MPKKIAAGNWKMNGTRASLPDAMAIAATPAGDCAVVLCPPATLLSQMGTEGLALGGQYCHPNASGTHTGDISAPMLADAGATYCITGHSERRADHGESDADVCAQTEAAWSAGLVAILCIGETLAQREAGETLAVLTAQLNGSLPNGATAENTVIAYEPVWAIGTGKVASPDQVAEVHDALRAQVGPEMSLLYGGSVKAGNAAELFALENVNGGLVGGASLKAADFAPIITALAAS</sequence>
<dbReference type="GO" id="GO:0005829">
    <property type="term" value="C:cytosol"/>
    <property type="evidence" value="ECO:0007669"/>
    <property type="project" value="TreeGrafter"/>
</dbReference>
<comment type="pathway">
    <text evidence="8 9">Carbohydrate degradation; glycolysis; D-glyceraldehyde 3-phosphate from glycerone phosphate: step 1/1.</text>
</comment>
<dbReference type="UniPathway" id="UPA01066"/>
<keyword evidence="5 8" id="KW-0963">Cytoplasm</keyword>
<evidence type="ECO:0000313" key="10">
    <source>
        <dbReference type="EMBL" id="SDZ28697.1"/>
    </source>
</evidence>
<feature type="active site" description="Proton acceptor" evidence="8">
    <location>
        <position position="158"/>
    </location>
</feature>
<dbReference type="InterPro" id="IPR013785">
    <property type="entry name" value="Aldolase_TIM"/>
</dbReference>
<comment type="subcellular location">
    <subcellularLocation>
        <location evidence="8 9">Cytoplasm</location>
    </subcellularLocation>
</comment>
<comment type="subunit">
    <text evidence="8 9">Homodimer.</text>
</comment>
<gene>
    <name evidence="8" type="primary">tpiA</name>
    <name evidence="10" type="ORF">SAMN05444004_109112</name>
</gene>
<evidence type="ECO:0000256" key="5">
    <source>
        <dbReference type="ARBA" id="ARBA00022490"/>
    </source>
</evidence>
<dbReference type="OrthoDB" id="9809429at2"/>
<dbReference type="InterPro" id="IPR035990">
    <property type="entry name" value="TIM_sf"/>
</dbReference>
<protein>
    <recommendedName>
        <fullName evidence="8 9">Triosephosphate isomerase</fullName>
        <shortName evidence="8">TIM</shortName>
        <shortName evidence="8">TPI</shortName>
        <ecNumber evidence="8 9">5.3.1.1</ecNumber>
    </recommendedName>
    <alternativeName>
        <fullName evidence="8">Triose-phosphate isomerase</fullName>
    </alternativeName>
</protein>
<dbReference type="CDD" id="cd00311">
    <property type="entry name" value="TIM"/>
    <property type="match status" value="1"/>
</dbReference>
<comment type="similarity">
    <text evidence="3 8 9">Belongs to the triosephosphate isomerase family.</text>
</comment>
<dbReference type="SUPFAM" id="SSF51351">
    <property type="entry name" value="Triosephosphate isomerase (TIM)"/>
    <property type="match status" value="1"/>
</dbReference>
<dbReference type="UniPathway" id="UPA00109">
    <property type="reaction ID" value="UER00189"/>
</dbReference>
<dbReference type="PROSITE" id="PS00171">
    <property type="entry name" value="TIM_1"/>
    <property type="match status" value="1"/>
</dbReference>
<dbReference type="RefSeq" id="WP_092646027.1">
    <property type="nucleotide sequence ID" value="NZ_FNPX01000009.1"/>
</dbReference>
<dbReference type="GO" id="GO:0004807">
    <property type="term" value="F:triose-phosphate isomerase activity"/>
    <property type="evidence" value="ECO:0007669"/>
    <property type="project" value="UniProtKB-UniRule"/>
</dbReference>
<dbReference type="UniPathway" id="UPA00138"/>